<dbReference type="Pfam" id="PF26340">
    <property type="entry name" value="DNA-SBD_ScoMcrA"/>
    <property type="match status" value="1"/>
</dbReference>
<gene>
    <name evidence="3" type="ORF">RT723_12540</name>
</gene>
<evidence type="ECO:0000313" key="4">
    <source>
        <dbReference type="Proteomes" id="UP001257914"/>
    </source>
</evidence>
<dbReference type="EMBL" id="JAWCUA010000010">
    <property type="protein sequence ID" value="MDU0113809.1"/>
    <property type="molecule type" value="Genomic_DNA"/>
</dbReference>
<feature type="domain" description="ScoMcrA-like DNA sulfur-binding" evidence="2">
    <location>
        <begin position="7"/>
        <end position="100"/>
    </location>
</feature>
<protein>
    <submittedName>
        <fullName evidence="3">HNH endonuclease</fullName>
    </submittedName>
</protein>
<comment type="caution">
    <text evidence="3">The sequence shown here is derived from an EMBL/GenBank/DDBJ whole genome shotgun (WGS) entry which is preliminary data.</text>
</comment>
<reference evidence="3 4" key="1">
    <citation type="submission" date="2023-10" db="EMBL/GenBank/DDBJ databases">
        <title>Psychrosphaera aquimaarina strain SW33 isolated from seawater.</title>
        <authorList>
            <person name="Bayburt H."/>
            <person name="Kim J.M."/>
            <person name="Choi B.J."/>
            <person name="Jeon C.O."/>
        </authorList>
    </citation>
    <scope>NUCLEOTIDE SEQUENCE [LARGE SCALE GENOMIC DNA]</scope>
    <source>
        <strain evidence="3 4">KCTC 52743</strain>
    </source>
</reference>
<sequence>MTVQFYINKFQALKPDKSSGHAKPHKVCLLLAVIEQIEQGFITTNKVIYNDNLKSRFTYYFEQLQQGNDKDTPYLPFYHLQTSGFWHLDVKPEYQEEFSALKAASNSNISRYVSFAYFDEELFDYLKSPATRHALKDALIHNLDSLEVQYQRWALSIGKSEKTVKNYVGALKGSISNWLYDAGISKENVLSIGSYAQYSVVASKALQIEEFRAKNTTGNGMYSAALKSYQSFLADVTQVNVKDDIDKILNDENTTATEKSTLVNTRIGQGAFRDKLIQYWQGCALTRYNKMQFLIASHIKPWASADDKERLDPNNGLLLLANIDKAFDLGYITFTEKGKIVISPYLDDYQVLGISKNMGVNLNQQHQDYLAYHREVTFKK</sequence>
<evidence type="ECO:0000259" key="2">
    <source>
        <dbReference type="Pfam" id="PF26340"/>
    </source>
</evidence>
<dbReference type="Pfam" id="PF13391">
    <property type="entry name" value="HNH_2"/>
    <property type="match status" value="1"/>
</dbReference>
<organism evidence="3 4">
    <name type="scientific">Psychrosphaera aquimarina</name>
    <dbReference type="NCBI Taxonomy" id="2044854"/>
    <lineage>
        <taxon>Bacteria</taxon>
        <taxon>Pseudomonadati</taxon>
        <taxon>Pseudomonadota</taxon>
        <taxon>Gammaproteobacteria</taxon>
        <taxon>Alteromonadales</taxon>
        <taxon>Pseudoalteromonadaceae</taxon>
        <taxon>Psychrosphaera</taxon>
    </lineage>
</organism>
<dbReference type="RefSeq" id="WP_315947414.1">
    <property type="nucleotide sequence ID" value="NZ_JAWCUA010000010.1"/>
</dbReference>
<keyword evidence="3" id="KW-0378">Hydrolase</keyword>
<dbReference type="GO" id="GO:0004519">
    <property type="term" value="F:endonuclease activity"/>
    <property type="evidence" value="ECO:0007669"/>
    <property type="project" value="UniProtKB-KW"/>
</dbReference>
<proteinExistence type="predicted"/>
<feature type="domain" description="HNH nuclease" evidence="1">
    <location>
        <begin position="283"/>
        <end position="334"/>
    </location>
</feature>
<keyword evidence="4" id="KW-1185">Reference proteome</keyword>
<dbReference type="InterPro" id="IPR058813">
    <property type="entry name" value="DNA-SBD_ScoMcrA"/>
</dbReference>
<accession>A0ABU3R2A8</accession>
<keyword evidence="3" id="KW-0255">Endonuclease</keyword>
<evidence type="ECO:0000313" key="3">
    <source>
        <dbReference type="EMBL" id="MDU0113809.1"/>
    </source>
</evidence>
<name>A0ABU3R2A8_9GAMM</name>
<dbReference type="InterPro" id="IPR003615">
    <property type="entry name" value="HNH_nuc"/>
</dbReference>
<keyword evidence="3" id="KW-0540">Nuclease</keyword>
<evidence type="ECO:0000259" key="1">
    <source>
        <dbReference type="Pfam" id="PF13391"/>
    </source>
</evidence>
<dbReference type="Proteomes" id="UP001257914">
    <property type="component" value="Unassembled WGS sequence"/>
</dbReference>